<dbReference type="EMBL" id="CM046390">
    <property type="protein sequence ID" value="KAI8565757.1"/>
    <property type="molecule type" value="Genomic_DNA"/>
</dbReference>
<dbReference type="Proteomes" id="UP001062846">
    <property type="component" value="Chromosome 3"/>
</dbReference>
<keyword evidence="2" id="KW-1185">Reference proteome</keyword>
<evidence type="ECO:0000313" key="2">
    <source>
        <dbReference type="Proteomes" id="UP001062846"/>
    </source>
</evidence>
<reference evidence="1" key="1">
    <citation type="submission" date="2022-02" db="EMBL/GenBank/DDBJ databases">
        <title>Plant Genome Project.</title>
        <authorList>
            <person name="Zhang R.-G."/>
        </authorList>
    </citation>
    <scope>NUCLEOTIDE SEQUENCE</scope>
    <source>
        <strain evidence="1">AT1</strain>
    </source>
</reference>
<organism evidence="1 2">
    <name type="scientific">Rhododendron molle</name>
    <name type="common">Chinese azalea</name>
    <name type="synonym">Azalea mollis</name>
    <dbReference type="NCBI Taxonomy" id="49168"/>
    <lineage>
        <taxon>Eukaryota</taxon>
        <taxon>Viridiplantae</taxon>
        <taxon>Streptophyta</taxon>
        <taxon>Embryophyta</taxon>
        <taxon>Tracheophyta</taxon>
        <taxon>Spermatophyta</taxon>
        <taxon>Magnoliopsida</taxon>
        <taxon>eudicotyledons</taxon>
        <taxon>Gunneridae</taxon>
        <taxon>Pentapetalae</taxon>
        <taxon>asterids</taxon>
        <taxon>Ericales</taxon>
        <taxon>Ericaceae</taxon>
        <taxon>Ericoideae</taxon>
        <taxon>Rhodoreae</taxon>
        <taxon>Rhododendron</taxon>
    </lineage>
</organism>
<sequence length="144" mass="15250">MTSDSRRHLLLLFLIFAVTTAASHVTPRGDDIGLAIHFRLKMWKIMLAIAVGLGSSPIQMALEDDESLLKHAADLKAWKSCGRLVVFGDGGVRIFGGFGGSMIWLVEVGPFRGGGSLLLTGGVGGCGWVVVGQPMVEWSGRSPG</sequence>
<evidence type="ECO:0000313" key="1">
    <source>
        <dbReference type="EMBL" id="KAI8565757.1"/>
    </source>
</evidence>
<protein>
    <submittedName>
        <fullName evidence="1">Uncharacterized protein</fullName>
    </submittedName>
</protein>
<gene>
    <name evidence="1" type="ORF">RHMOL_Rhmol03G0286200</name>
</gene>
<proteinExistence type="predicted"/>
<comment type="caution">
    <text evidence="1">The sequence shown here is derived from an EMBL/GenBank/DDBJ whole genome shotgun (WGS) entry which is preliminary data.</text>
</comment>
<name>A0ACC0PL51_RHOML</name>
<accession>A0ACC0PL51</accession>